<dbReference type="PANTHER" id="PTHR43562">
    <property type="entry name" value="NAPA-TYPE SODIUM/HYDROGEN ANTIPORTER"/>
    <property type="match status" value="1"/>
</dbReference>
<feature type="transmembrane region" description="Helical" evidence="9">
    <location>
        <begin position="6"/>
        <end position="23"/>
    </location>
</feature>
<sequence length="694" mass="73323">MGTFLAGNPLAIFALLLVLSVVVPPLVRPLRLPDLVGLLAAGVAIGPHGLGWLVSTSETVRLLSDVGVIYLLFIAGLEIDLGEFQRIRARSFRFGLLTFTLPMLAGTVLGFVYGYPAVSAVLIGSILASHTPLGYPIVRSFGAMREECVTVAIGGTIFTDIAALVVLALCVSLGQGQLSTEGVVGLLLKVAVYAAAVLLLIRWLGRGLIRRSVDGDSRLFVAVLLALFLAAVGAELAGVEKIVGAFLAGLAVNGVLPDGRVKELVVVVGASLFIPLFFIDLGLLLDVPVFLSTMTGSVFAVALILTLIASKGLASWWSGLLYRYDGPQMLTLWSLSIPQVAATLAATYVGFRQGLLDERMLNSVLALMVVTATLGPILTTVAMTRMASRRSRELSLQETGQLALVRRALRVLVPVSDARSEGFLLALAGRLIDGEAGRQGLVLPLAVVSPRQAGAGRGPHPPVVHRALAEGRQRLEQADACTAAAGVPSRSLLRVDNDIPGGIARTALEQGADLVLVGVARGPRLGRWLFGDLVAAICRQAHCPVVMARLGEDPAGFRRLLVPVKDLSAGALEQFQLAERLLRGCPSGEGAAITLLHVHEPWLPQAERERLTRQLQAWIPSPPGTGGAVPVAVELLADPNVADAIERSSESHDLVILRSLRRLVEGLPIPASDQATGLLRRLACSVLVISDPLH</sequence>
<reference evidence="12 13" key="2">
    <citation type="submission" date="2018-03" db="EMBL/GenBank/DDBJ databases">
        <title>The ancient ancestry and fast evolution of plastids.</title>
        <authorList>
            <person name="Moore K.R."/>
            <person name="Magnabosco C."/>
            <person name="Momper L."/>
            <person name="Gold D.A."/>
            <person name="Bosak T."/>
            <person name="Fournier G.P."/>
        </authorList>
    </citation>
    <scope>NUCLEOTIDE SEQUENCE [LARGE SCALE GENOMIC DNA]</scope>
    <source>
        <strain evidence="12 13">CCALA 015</strain>
    </source>
</reference>
<dbReference type="EMBL" id="PVWP01000010">
    <property type="protein sequence ID" value="PSB36388.1"/>
    <property type="molecule type" value="Genomic_DNA"/>
</dbReference>
<evidence type="ECO:0000259" key="10">
    <source>
        <dbReference type="Pfam" id="PF00582"/>
    </source>
</evidence>
<feature type="transmembrane region" description="Helical" evidence="9">
    <location>
        <begin position="186"/>
        <end position="205"/>
    </location>
</feature>
<feature type="transmembrane region" description="Helical" evidence="9">
    <location>
        <begin position="91"/>
        <end position="113"/>
    </location>
</feature>
<evidence type="ECO:0000259" key="11">
    <source>
        <dbReference type="Pfam" id="PF00999"/>
    </source>
</evidence>
<evidence type="ECO:0000256" key="7">
    <source>
        <dbReference type="ARBA" id="ARBA00023065"/>
    </source>
</evidence>
<evidence type="ECO:0000256" key="6">
    <source>
        <dbReference type="ARBA" id="ARBA00022989"/>
    </source>
</evidence>
<comment type="caution">
    <text evidence="12">The sequence shown here is derived from an EMBL/GenBank/DDBJ whole genome shotgun (WGS) entry which is preliminary data.</text>
</comment>
<gene>
    <name evidence="12" type="ORF">C7B81_14175</name>
</gene>
<evidence type="ECO:0000256" key="1">
    <source>
        <dbReference type="ARBA" id="ARBA00004141"/>
    </source>
</evidence>
<keyword evidence="7" id="KW-0406">Ion transport</keyword>
<organism evidence="12 13">
    <name type="scientific">Aphanothece cf. minutissima CCALA 015</name>
    <dbReference type="NCBI Taxonomy" id="2107695"/>
    <lineage>
        <taxon>Bacteria</taxon>
        <taxon>Bacillati</taxon>
        <taxon>Cyanobacteriota</taxon>
        <taxon>Cyanophyceae</taxon>
        <taxon>Oscillatoriophycideae</taxon>
        <taxon>Chroococcales</taxon>
        <taxon>Aphanothecaceae</taxon>
        <taxon>Aphanothece</taxon>
    </lineage>
</organism>
<feature type="transmembrane region" description="Helical" evidence="9">
    <location>
        <begin position="119"/>
        <end position="138"/>
    </location>
</feature>
<comment type="subcellular location">
    <subcellularLocation>
        <location evidence="1">Membrane</location>
        <topology evidence="1">Multi-pass membrane protein</topology>
    </subcellularLocation>
</comment>
<keyword evidence="6 9" id="KW-1133">Transmembrane helix</keyword>
<name>A0ABX5F4Q9_9CHRO</name>
<keyword evidence="8 9" id="KW-0472">Membrane</keyword>
<evidence type="ECO:0000256" key="3">
    <source>
        <dbReference type="ARBA" id="ARBA00022448"/>
    </source>
</evidence>
<reference evidence="12 13" key="1">
    <citation type="submission" date="2018-02" db="EMBL/GenBank/DDBJ databases">
        <authorList>
            <person name="Moore K."/>
            <person name="Momper L."/>
        </authorList>
    </citation>
    <scope>NUCLEOTIDE SEQUENCE [LARGE SCALE GENOMIC DNA]</scope>
    <source>
        <strain evidence="12 13">CCALA 015</strain>
    </source>
</reference>
<protein>
    <submittedName>
        <fullName evidence="12">Sodium:proton antiporter</fullName>
    </submittedName>
</protein>
<evidence type="ECO:0000256" key="2">
    <source>
        <dbReference type="ARBA" id="ARBA00005551"/>
    </source>
</evidence>
<evidence type="ECO:0000313" key="13">
    <source>
        <dbReference type="Proteomes" id="UP000238218"/>
    </source>
</evidence>
<keyword evidence="5 9" id="KW-0812">Transmembrane</keyword>
<keyword evidence="3" id="KW-0813">Transport</keyword>
<dbReference type="RefSeq" id="WP_106222693.1">
    <property type="nucleotide sequence ID" value="NZ_PVWP01000010.1"/>
</dbReference>
<dbReference type="Proteomes" id="UP000238218">
    <property type="component" value="Unassembled WGS sequence"/>
</dbReference>
<dbReference type="Gene3D" id="3.40.50.12370">
    <property type="match status" value="1"/>
</dbReference>
<dbReference type="SUPFAM" id="SSF52402">
    <property type="entry name" value="Adenine nucleotide alpha hydrolases-like"/>
    <property type="match status" value="2"/>
</dbReference>
<comment type="similarity">
    <text evidence="2">Belongs to the monovalent cation:proton antiporter 2 (CPA2) transporter (TC 2.A.37) family.</text>
</comment>
<feature type="transmembrane region" description="Helical" evidence="9">
    <location>
        <begin position="363"/>
        <end position="383"/>
    </location>
</feature>
<feature type="transmembrane region" description="Helical" evidence="9">
    <location>
        <begin position="289"/>
        <end position="309"/>
    </location>
</feature>
<evidence type="ECO:0000313" key="12">
    <source>
        <dbReference type="EMBL" id="PSB36388.1"/>
    </source>
</evidence>
<feature type="transmembrane region" description="Helical" evidence="9">
    <location>
        <begin position="264"/>
        <end position="283"/>
    </location>
</feature>
<feature type="transmembrane region" description="Helical" evidence="9">
    <location>
        <begin position="150"/>
        <end position="174"/>
    </location>
</feature>
<proteinExistence type="inferred from homology"/>
<dbReference type="Pfam" id="PF00999">
    <property type="entry name" value="Na_H_Exchanger"/>
    <property type="match status" value="1"/>
</dbReference>
<feature type="transmembrane region" description="Helical" evidence="9">
    <location>
        <begin position="217"/>
        <end position="236"/>
    </location>
</feature>
<evidence type="ECO:0000256" key="4">
    <source>
        <dbReference type="ARBA" id="ARBA00022449"/>
    </source>
</evidence>
<keyword evidence="13" id="KW-1185">Reference proteome</keyword>
<dbReference type="InterPro" id="IPR006016">
    <property type="entry name" value="UspA"/>
</dbReference>
<dbReference type="InterPro" id="IPR006153">
    <property type="entry name" value="Cation/H_exchanger_TM"/>
</dbReference>
<accession>A0ABX5F4Q9</accession>
<dbReference type="PANTHER" id="PTHR43562:SF4">
    <property type="entry name" value="NA(+)_H(+) ANTIPORTER NHAS5"/>
    <property type="match status" value="1"/>
</dbReference>
<dbReference type="InterPro" id="IPR038770">
    <property type="entry name" value="Na+/solute_symporter_sf"/>
</dbReference>
<keyword evidence="4" id="KW-0050">Antiport</keyword>
<evidence type="ECO:0000256" key="9">
    <source>
        <dbReference type="SAM" id="Phobius"/>
    </source>
</evidence>
<dbReference type="Gene3D" id="1.20.1530.20">
    <property type="match status" value="1"/>
</dbReference>
<feature type="domain" description="UspA" evidence="10">
    <location>
        <begin position="410"/>
        <end position="549"/>
    </location>
</feature>
<feature type="transmembrane region" description="Helical" evidence="9">
    <location>
        <begin position="60"/>
        <end position="79"/>
    </location>
</feature>
<dbReference type="CDD" id="cd00293">
    <property type="entry name" value="USP-like"/>
    <property type="match status" value="1"/>
</dbReference>
<feature type="domain" description="Cation/H+ exchanger transmembrane" evidence="11">
    <location>
        <begin position="18"/>
        <end position="379"/>
    </location>
</feature>
<feature type="transmembrane region" description="Helical" evidence="9">
    <location>
        <begin position="330"/>
        <end position="351"/>
    </location>
</feature>
<evidence type="ECO:0000256" key="5">
    <source>
        <dbReference type="ARBA" id="ARBA00022692"/>
    </source>
</evidence>
<evidence type="ECO:0000256" key="8">
    <source>
        <dbReference type="ARBA" id="ARBA00023136"/>
    </source>
</evidence>
<feature type="transmembrane region" description="Helical" evidence="9">
    <location>
        <begin position="35"/>
        <end position="54"/>
    </location>
</feature>
<dbReference type="Pfam" id="PF00582">
    <property type="entry name" value="Usp"/>
    <property type="match status" value="1"/>
</dbReference>